<evidence type="ECO:0000256" key="1">
    <source>
        <dbReference type="SAM" id="MobiDB-lite"/>
    </source>
</evidence>
<reference evidence="2 3" key="1">
    <citation type="submission" date="2019-08" db="EMBL/GenBank/DDBJ databases">
        <title>Draft genome sequences of two oriental melons (Cucumis melo L. var makuwa).</title>
        <authorList>
            <person name="Kwon S.-Y."/>
        </authorList>
    </citation>
    <scope>NUCLEOTIDE SEQUENCE [LARGE SCALE GENOMIC DNA]</scope>
    <source>
        <strain evidence="3">cv. Chang Bougi</strain>
        <tissue evidence="2">Leaf</tissue>
    </source>
</reference>
<accession>A0A5D3CHI7</accession>
<feature type="region of interest" description="Disordered" evidence="1">
    <location>
        <begin position="193"/>
        <end position="225"/>
    </location>
</feature>
<proteinExistence type="predicted"/>
<name>A0A5D3CHI7_CUCMM</name>
<evidence type="ECO:0000313" key="3">
    <source>
        <dbReference type="Proteomes" id="UP000321947"/>
    </source>
</evidence>
<dbReference type="Proteomes" id="UP000321947">
    <property type="component" value="Unassembled WGS sequence"/>
</dbReference>
<feature type="region of interest" description="Disordered" evidence="1">
    <location>
        <begin position="66"/>
        <end position="95"/>
    </location>
</feature>
<dbReference type="AlphaFoldDB" id="A0A5D3CHI7"/>
<feature type="compositionally biased region" description="Polar residues" evidence="1">
    <location>
        <begin position="156"/>
        <end position="175"/>
    </location>
</feature>
<sequence length="274" mass="30419">MVNTRKGTYAAKSSKDVLETQILKTSMHGVSIGGLCFKSTPPQRPYRLLLEKSQAHVFDRLYEPVQDDVDSRNPATNLEHAPGAPESHMSNMDSDDLDDVPLARLLKKNFVLDVVAEKYIDPPILVHSQESSSTEGVFVPTPSLQHTLNVEPGPSLYSSPVRSSIPKNTTTSGPHNDSAPAFADESIATEGRTDVHNGEDEVEPANTGDHTGEISIDDNNNPAAQPETHAFLEESRPTKKKFQQNQRNITQRLEERRSLLTFHLFLFDYSWSSL</sequence>
<comment type="caution">
    <text evidence="2">The sequence shown here is derived from an EMBL/GenBank/DDBJ whole genome shotgun (WGS) entry which is preliminary data.</text>
</comment>
<organism evidence="2 3">
    <name type="scientific">Cucumis melo var. makuwa</name>
    <name type="common">Oriental melon</name>
    <dbReference type="NCBI Taxonomy" id="1194695"/>
    <lineage>
        <taxon>Eukaryota</taxon>
        <taxon>Viridiplantae</taxon>
        <taxon>Streptophyta</taxon>
        <taxon>Embryophyta</taxon>
        <taxon>Tracheophyta</taxon>
        <taxon>Spermatophyta</taxon>
        <taxon>Magnoliopsida</taxon>
        <taxon>eudicotyledons</taxon>
        <taxon>Gunneridae</taxon>
        <taxon>Pentapetalae</taxon>
        <taxon>rosids</taxon>
        <taxon>fabids</taxon>
        <taxon>Cucurbitales</taxon>
        <taxon>Cucurbitaceae</taxon>
        <taxon>Benincaseae</taxon>
        <taxon>Cucumis</taxon>
    </lineage>
</organism>
<protein>
    <submittedName>
        <fullName evidence="2">Envelope-like protein</fullName>
    </submittedName>
</protein>
<gene>
    <name evidence="2" type="ORF">E5676_scaffold227G001170</name>
</gene>
<feature type="region of interest" description="Disordered" evidence="1">
    <location>
        <begin position="129"/>
        <end position="181"/>
    </location>
</feature>
<evidence type="ECO:0000313" key="2">
    <source>
        <dbReference type="EMBL" id="TYK11261.1"/>
    </source>
</evidence>
<dbReference type="EMBL" id="SSTD01010878">
    <property type="protein sequence ID" value="TYK11261.1"/>
    <property type="molecule type" value="Genomic_DNA"/>
</dbReference>